<evidence type="ECO:0000313" key="1">
    <source>
        <dbReference type="Proteomes" id="UP000887574"/>
    </source>
</evidence>
<proteinExistence type="predicted"/>
<dbReference type="WBParaSite" id="jg6758">
    <property type="protein sequence ID" value="jg6758"/>
    <property type="gene ID" value="jg6758"/>
</dbReference>
<sequence length="72" mass="7937">MAGHQTLIIDTLDNAMDVLYVNMAFFDKVKLILVVPPNLVQPAEQDGMVHDGDPCSPTTPFSAMQLFLSRFA</sequence>
<accession>A0A915EIQ9</accession>
<evidence type="ECO:0000313" key="2">
    <source>
        <dbReference type="WBParaSite" id="jg6758"/>
    </source>
</evidence>
<reference evidence="2" key="1">
    <citation type="submission" date="2022-11" db="UniProtKB">
        <authorList>
            <consortium name="WormBaseParasite"/>
        </authorList>
    </citation>
    <scope>IDENTIFICATION</scope>
</reference>
<name>A0A915EIQ9_9BILA</name>
<dbReference type="AlphaFoldDB" id="A0A915EIQ9"/>
<organism evidence="1 2">
    <name type="scientific">Ditylenchus dipsaci</name>
    <dbReference type="NCBI Taxonomy" id="166011"/>
    <lineage>
        <taxon>Eukaryota</taxon>
        <taxon>Metazoa</taxon>
        <taxon>Ecdysozoa</taxon>
        <taxon>Nematoda</taxon>
        <taxon>Chromadorea</taxon>
        <taxon>Rhabditida</taxon>
        <taxon>Tylenchina</taxon>
        <taxon>Tylenchomorpha</taxon>
        <taxon>Sphaerularioidea</taxon>
        <taxon>Anguinidae</taxon>
        <taxon>Anguininae</taxon>
        <taxon>Ditylenchus</taxon>
    </lineage>
</organism>
<protein>
    <submittedName>
        <fullName evidence="2">Uncharacterized protein</fullName>
    </submittedName>
</protein>
<dbReference type="Proteomes" id="UP000887574">
    <property type="component" value="Unplaced"/>
</dbReference>
<keyword evidence="1" id="KW-1185">Reference proteome</keyword>